<evidence type="ECO:0000313" key="2">
    <source>
        <dbReference type="EMBL" id="KOF62334.1"/>
    </source>
</evidence>
<gene>
    <name evidence="2" type="ORF">OCBIM_22024054mg</name>
</gene>
<sequence length="58" mass="6904">MHITPYIHAYTLPQTWSSTTLLLQYAFFQTKMDSVLLFLAFQLKVYFFSSYNLISMLE</sequence>
<evidence type="ECO:0000256" key="1">
    <source>
        <dbReference type="SAM" id="Phobius"/>
    </source>
</evidence>
<proteinExistence type="predicted"/>
<feature type="transmembrane region" description="Helical" evidence="1">
    <location>
        <begin position="35"/>
        <end position="54"/>
    </location>
</feature>
<name>A0A0L8FFD3_OCTBM</name>
<protein>
    <submittedName>
        <fullName evidence="2">Uncharacterized protein</fullName>
    </submittedName>
</protein>
<dbReference type="EMBL" id="KQ433771">
    <property type="protein sequence ID" value="KOF62334.1"/>
    <property type="molecule type" value="Genomic_DNA"/>
</dbReference>
<keyword evidence="1" id="KW-0812">Transmembrane</keyword>
<keyword evidence="1" id="KW-0472">Membrane</keyword>
<keyword evidence="1" id="KW-1133">Transmembrane helix</keyword>
<reference evidence="2" key="1">
    <citation type="submission" date="2015-07" db="EMBL/GenBank/DDBJ databases">
        <title>MeaNS - Measles Nucleotide Surveillance Program.</title>
        <authorList>
            <person name="Tran T."/>
            <person name="Druce J."/>
        </authorList>
    </citation>
    <scope>NUCLEOTIDE SEQUENCE</scope>
    <source>
        <strain evidence="2">UCB-OBI-ISO-001</strain>
        <tissue evidence="2">Gonad</tissue>
    </source>
</reference>
<dbReference type="AlphaFoldDB" id="A0A0L8FFD3"/>
<organism evidence="2">
    <name type="scientific">Octopus bimaculoides</name>
    <name type="common">California two-spotted octopus</name>
    <dbReference type="NCBI Taxonomy" id="37653"/>
    <lineage>
        <taxon>Eukaryota</taxon>
        <taxon>Metazoa</taxon>
        <taxon>Spiralia</taxon>
        <taxon>Lophotrochozoa</taxon>
        <taxon>Mollusca</taxon>
        <taxon>Cephalopoda</taxon>
        <taxon>Coleoidea</taxon>
        <taxon>Octopodiformes</taxon>
        <taxon>Octopoda</taxon>
        <taxon>Incirrata</taxon>
        <taxon>Octopodidae</taxon>
        <taxon>Octopus</taxon>
    </lineage>
</organism>
<accession>A0A0L8FFD3</accession>